<dbReference type="InterPro" id="IPR015797">
    <property type="entry name" value="NUDIX_hydrolase-like_dom_sf"/>
</dbReference>
<dbReference type="Gene3D" id="3.90.79.10">
    <property type="entry name" value="Nucleoside Triphosphate Pyrophosphohydrolase"/>
    <property type="match status" value="1"/>
</dbReference>
<dbReference type="InterPro" id="IPR045121">
    <property type="entry name" value="CoAse"/>
</dbReference>
<keyword evidence="3" id="KW-0479">Metal-binding</keyword>
<comment type="cofactor">
    <cofactor evidence="2">
        <name>Mg(2+)</name>
        <dbReference type="ChEBI" id="CHEBI:18420"/>
    </cofactor>
</comment>
<protein>
    <submittedName>
        <fullName evidence="8">8-oxo-dGTP pyrophosphatase MutT, NUDIX family</fullName>
    </submittedName>
</protein>
<feature type="domain" description="Nudix hydrolase" evidence="7">
    <location>
        <begin position="25"/>
        <end position="165"/>
    </location>
</feature>
<evidence type="ECO:0000256" key="2">
    <source>
        <dbReference type="ARBA" id="ARBA00001946"/>
    </source>
</evidence>
<comment type="cofactor">
    <cofactor evidence="1">
        <name>Mn(2+)</name>
        <dbReference type="ChEBI" id="CHEBI:29035"/>
    </cofactor>
</comment>
<evidence type="ECO:0000313" key="9">
    <source>
        <dbReference type="Proteomes" id="UP000198862"/>
    </source>
</evidence>
<dbReference type="AlphaFoldDB" id="A0A1I1KTE3"/>
<evidence type="ECO:0000256" key="4">
    <source>
        <dbReference type="ARBA" id="ARBA00022801"/>
    </source>
</evidence>
<evidence type="ECO:0000313" key="8">
    <source>
        <dbReference type="EMBL" id="SFC64069.1"/>
    </source>
</evidence>
<name>A0A1I1KTE3_9GAMM</name>
<dbReference type="SUPFAM" id="SSF55811">
    <property type="entry name" value="Nudix"/>
    <property type="match status" value="1"/>
</dbReference>
<evidence type="ECO:0000256" key="3">
    <source>
        <dbReference type="ARBA" id="ARBA00022723"/>
    </source>
</evidence>
<dbReference type="PROSITE" id="PS51462">
    <property type="entry name" value="NUDIX"/>
    <property type="match status" value="1"/>
</dbReference>
<dbReference type="OrthoDB" id="9802805at2"/>
<dbReference type="CDD" id="cd03426">
    <property type="entry name" value="NUDIX_CoAse_Nudt7"/>
    <property type="match status" value="1"/>
</dbReference>
<reference evidence="8 9" key="1">
    <citation type="submission" date="2016-10" db="EMBL/GenBank/DDBJ databases">
        <authorList>
            <person name="de Groot N.N."/>
        </authorList>
    </citation>
    <scope>NUCLEOTIDE SEQUENCE [LARGE SCALE GENOMIC DNA]</scope>
    <source>
        <strain evidence="8 9">DSM 6059</strain>
    </source>
</reference>
<keyword evidence="9" id="KW-1185">Reference proteome</keyword>
<sequence length="195" mass="22056">MNIHKFIPQFQLNALTGDHGYPHNAIKSGVLVPLCDINNKLHVLLCKRPSYLKHHPGQICFPGGKLEKSDMSLQDTAIRETHEELGIIKSEINLLGQMNSYWTLTGFEIKPYIGVIDANVTIIPQKNEVVDTFFLPFNALTQKNNWIDLNFTRNHKKIILKGFMTEYGLLWGATAQIILNLVAQITPNKNASYSL</sequence>
<dbReference type="InterPro" id="IPR000086">
    <property type="entry name" value="NUDIX_hydrolase_dom"/>
</dbReference>
<dbReference type="Proteomes" id="UP000198862">
    <property type="component" value="Unassembled WGS sequence"/>
</dbReference>
<dbReference type="EMBL" id="FOLO01000014">
    <property type="protein sequence ID" value="SFC64069.1"/>
    <property type="molecule type" value="Genomic_DNA"/>
</dbReference>
<dbReference type="GO" id="GO:0046872">
    <property type="term" value="F:metal ion binding"/>
    <property type="evidence" value="ECO:0007669"/>
    <property type="project" value="UniProtKB-KW"/>
</dbReference>
<dbReference type="RefSeq" id="WP_091983533.1">
    <property type="nucleotide sequence ID" value="NZ_FOLO01000014.1"/>
</dbReference>
<keyword evidence="6" id="KW-0464">Manganese</keyword>
<accession>A0A1I1KTE3</accession>
<keyword evidence="5" id="KW-0460">Magnesium</keyword>
<dbReference type="Pfam" id="PF00293">
    <property type="entry name" value="NUDIX"/>
    <property type="match status" value="1"/>
</dbReference>
<evidence type="ECO:0000256" key="5">
    <source>
        <dbReference type="ARBA" id="ARBA00022842"/>
    </source>
</evidence>
<organism evidence="8 9">
    <name type="scientific">Pseudoalteromonas denitrificans DSM 6059</name>
    <dbReference type="NCBI Taxonomy" id="1123010"/>
    <lineage>
        <taxon>Bacteria</taxon>
        <taxon>Pseudomonadati</taxon>
        <taxon>Pseudomonadota</taxon>
        <taxon>Gammaproteobacteria</taxon>
        <taxon>Alteromonadales</taxon>
        <taxon>Pseudoalteromonadaceae</taxon>
        <taxon>Pseudoalteromonas</taxon>
    </lineage>
</organism>
<dbReference type="GO" id="GO:0010945">
    <property type="term" value="F:coenzyme A diphosphatase activity"/>
    <property type="evidence" value="ECO:0007669"/>
    <property type="project" value="InterPro"/>
</dbReference>
<keyword evidence="4" id="KW-0378">Hydrolase</keyword>
<dbReference type="PANTHER" id="PTHR12992:SF11">
    <property type="entry name" value="MITOCHONDRIAL COENZYME A DIPHOSPHATASE NUDT8"/>
    <property type="match status" value="1"/>
</dbReference>
<dbReference type="PANTHER" id="PTHR12992">
    <property type="entry name" value="NUDIX HYDROLASE"/>
    <property type="match status" value="1"/>
</dbReference>
<dbReference type="STRING" id="1123010.SAMN02745724_02158"/>
<evidence type="ECO:0000259" key="7">
    <source>
        <dbReference type="PROSITE" id="PS51462"/>
    </source>
</evidence>
<evidence type="ECO:0000256" key="1">
    <source>
        <dbReference type="ARBA" id="ARBA00001936"/>
    </source>
</evidence>
<gene>
    <name evidence="8" type="ORF">SAMN02745724_02158</name>
</gene>
<evidence type="ECO:0000256" key="6">
    <source>
        <dbReference type="ARBA" id="ARBA00023211"/>
    </source>
</evidence>
<proteinExistence type="predicted"/>